<accession>A0ABU4AV41</accession>
<dbReference type="Gene3D" id="1.20.120.530">
    <property type="entry name" value="GntR ligand-binding domain-like"/>
    <property type="match status" value="1"/>
</dbReference>
<name>A0ABU4AV41_9NOCA</name>
<dbReference type="EMBL" id="JAWLKE010000002">
    <property type="protein sequence ID" value="MDV6230105.1"/>
    <property type="molecule type" value="Genomic_DNA"/>
</dbReference>
<evidence type="ECO:0000256" key="2">
    <source>
        <dbReference type="ARBA" id="ARBA00023125"/>
    </source>
</evidence>
<dbReference type="PANTHER" id="PTHR43537">
    <property type="entry name" value="TRANSCRIPTIONAL REGULATOR, GNTR FAMILY"/>
    <property type="match status" value="1"/>
</dbReference>
<dbReference type="RefSeq" id="WP_317547677.1">
    <property type="nucleotide sequence ID" value="NZ_JAWLKE010000002.1"/>
</dbReference>
<dbReference type="PANTHER" id="PTHR43537:SF24">
    <property type="entry name" value="GLUCONATE OPERON TRANSCRIPTIONAL REPRESSOR"/>
    <property type="match status" value="1"/>
</dbReference>
<reference evidence="5 6" key="1">
    <citation type="submission" date="2023-10" db="EMBL/GenBank/DDBJ databases">
        <title>Development of a sustainable strategy for remediation of hydrocarbon-contaminated territories based on the waste exchange concept.</title>
        <authorList>
            <person name="Krivoruchko A."/>
        </authorList>
    </citation>
    <scope>NUCLEOTIDE SEQUENCE [LARGE SCALE GENOMIC DNA]</scope>
    <source>
        <strain evidence="5 6">IEGM 1322</strain>
    </source>
</reference>
<keyword evidence="3" id="KW-0804">Transcription</keyword>
<keyword evidence="6" id="KW-1185">Reference proteome</keyword>
<sequence length="231" mass="25861">MTAPTNVFSSKGEVAYAELRAMILMGTLDAGSKLAQYELADRLHMSITPIREAVRRLSSEGLIELDNHKNVRIAPMSAAEARQLFEVRLSLDPTAVELAADRRTDTDIADMRAAAGRLLPVTQKWGEDALRAHRDFHRALYLASHNGVLIRLLDDLWDKSDRYRRIGLELPPGAEPRTVDHQEHFRILELVVAQDSQGAADLMRQHIVKSLTAAAIDALEDREHELRETSA</sequence>
<dbReference type="SMART" id="SM00345">
    <property type="entry name" value="HTH_GNTR"/>
    <property type="match status" value="1"/>
</dbReference>
<dbReference type="Proteomes" id="UP001185899">
    <property type="component" value="Unassembled WGS sequence"/>
</dbReference>
<dbReference type="PROSITE" id="PS50949">
    <property type="entry name" value="HTH_GNTR"/>
    <property type="match status" value="1"/>
</dbReference>
<dbReference type="InterPro" id="IPR008920">
    <property type="entry name" value="TF_FadR/GntR_C"/>
</dbReference>
<evidence type="ECO:0000313" key="6">
    <source>
        <dbReference type="Proteomes" id="UP001185899"/>
    </source>
</evidence>
<evidence type="ECO:0000256" key="3">
    <source>
        <dbReference type="ARBA" id="ARBA00023163"/>
    </source>
</evidence>
<dbReference type="Pfam" id="PF00392">
    <property type="entry name" value="GntR"/>
    <property type="match status" value="1"/>
</dbReference>
<dbReference type="SUPFAM" id="SSF46785">
    <property type="entry name" value="Winged helix' DNA-binding domain"/>
    <property type="match status" value="1"/>
</dbReference>
<organism evidence="5 6">
    <name type="scientific">Rhodococcus cercidiphylli</name>
    <dbReference type="NCBI Taxonomy" id="489916"/>
    <lineage>
        <taxon>Bacteria</taxon>
        <taxon>Bacillati</taxon>
        <taxon>Actinomycetota</taxon>
        <taxon>Actinomycetes</taxon>
        <taxon>Mycobacteriales</taxon>
        <taxon>Nocardiaceae</taxon>
        <taxon>Rhodococcus</taxon>
    </lineage>
</organism>
<evidence type="ECO:0000313" key="5">
    <source>
        <dbReference type="EMBL" id="MDV6230105.1"/>
    </source>
</evidence>
<dbReference type="Pfam" id="PF07729">
    <property type="entry name" value="FCD"/>
    <property type="match status" value="1"/>
</dbReference>
<dbReference type="InterPro" id="IPR011711">
    <property type="entry name" value="GntR_C"/>
</dbReference>
<evidence type="ECO:0000259" key="4">
    <source>
        <dbReference type="PROSITE" id="PS50949"/>
    </source>
</evidence>
<dbReference type="SUPFAM" id="SSF48008">
    <property type="entry name" value="GntR ligand-binding domain-like"/>
    <property type="match status" value="1"/>
</dbReference>
<evidence type="ECO:0000256" key="1">
    <source>
        <dbReference type="ARBA" id="ARBA00023015"/>
    </source>
</evidence>
<comment type="caution">
    <text evidence="5">The sequence shown here is derived from an EMBL/GenBank/DDBJ whole genome shotgun (WGS) entry which is preliminary data.</text>
</comment>
<keyword evidence="1" id="KW-0805">Transcription regulation</keyword>
<gene>
    <name evidence="5" type="ORF">R3P95_06045</name>
</gene>
<dbReference type="Gene3D" id="1.10.10.10">
    <property type="entry name" value="Winged helix-like DNA-binding domain superfamily/Winged helix DNA-binding domain"/>
    <property type="match status" value="1"/>
</dbReference>
<protein>
    <submittedName>
        <fullName evidence="5">GntR family transcriptional regulator</fullName>
    </submittedName>
</protein>
<dbReference type="InterPro" id="IPR000524">
    <property type="entry name" value="Tscrpt_reg_HTH_GntR"/>
</dbReference>
<dbReference type="InterPro" id="IPR036388">
    <property type="entry name" value="WH-like_DNA-bd_sf"/>
</dbReference>
<dbReference type="InterPro" id="IPR036390">
    <property type="entry name" value="WH_DNA-bd_sf"/>
</dbReference>
<dbReference type="SMART" id="SM00895">
    <property type="entry name" value="FCD"/>
    <property type="match status" value="1"/>
</dbReference>
<feature type="domain" description="HTH gntR-type" evidence="4">
    <location>
        <begin position="9"/>
        <end position="76"/>
    </location>
</feature>
<keyword evidence="2" id="KW-0238">DNA-binding</keyword>
<proteinExistence type="predicted"/>